<keyword evidence="3" id="KW-1185">Reference proteome</keyword>
<organism evidence="2 3">
    <name type="scientific">Eimeria mitis</name>
    <dbReference type="NCBI Taxonomy" id="44415"/>
    <lineage>
        <taxon>Eukaryota</taxon>
        <taxon>Sar</taxon>
        <taxon>Alveolata</taxon>
        <taxon>Apicomplexa</taxon>
        <taxon>Conoidasida</taxon>
        <taxon>Coccidia</taxon>
        <taxon>Eucoccidiorida</taxon>
        <taxon>Eimeriorina</taxon>
        <taxon>Eimeriidae</taxon>
        <taxon>Eimeria</taxon>
    </lineage>
</organism>
<feature type="compositionally biased region" description="Low complexity" evidence="1">
    <location>
        <begin position="185"/>
        <end position="204"/>
    </location>
</feature>
<dbReference type="EMBL" id="HG732129">
    <property type="protein sequence ID" value="CDJ35686.1"/>
    <property type="molecule type" value="Genomic_DNA"/>
</dbReference>
<name>U6KFW2_9EIME</name>
<reference evidence="2" key="2">
    <citation type="submission" date="2013-10" db="EMBL/GenBank/DDBJ databases">
        <authorList>
            <person name="Aslett M."/>
        </authorList>
    </citation>
    <scope>NUCLEOTIDE SEQUENCE [LARGE SCALE GENOMIC DNA]</scope>
    <source>
        <strain evidence="2">Houghton</strain>
    </source>
</reference>
<dbReference type="VEuPathDB" id="ToxoDB:EMH_0099820"/>
<dbReference type="RefSeq" id="XP_037877975.1">
    <property type="nucleotide sequence ID" value="XM_038022121.1"/>
</dbReference>
<evidence type="ECO:0000313" key="3">
    <source>
        <dbReference type="Proteomes" id="UP000030744"/>
    </source>
</evidence>
<feature type="compositionally biased region" description="Low complexity" evidence="1">
    <location>
        <begin position="251"/>
        <end position="272"/>
    </location>
</feature>
<sequence length="299" mass="31504">MEAKHLRLETVVEETPLQPPPPPLDPGLDSLIDSVLFGIDDPFSEDVWLDDEQKLHSTADSSFLSIPSRSGSESASPVVEYTQEHSPTRLDPSLDPLIDSAFSGADDPSSEDSSLTDELMLQSPADASTESEPSALGSGPESPLVDSTKRGLDSPIDSAFSGAEDPSSGDFWLADETQKHPTADSSIGSKSSILGSGSESPVGESTEEPPPPPLDPGLDSLIDSVLSGAADPLSEDIWLDEETLLQPTADSSFGTSPSRSGSESESPVVESTQQPMPRHLDPALDSLIDSVLSRAEKRV</sequence>
<dbReference type="AlphaFoldDB" id="U6KFW2"/>
<feature type="compositionally biased region" description="Acidic residues" evidence="1">
    <location>
        <begin position="233"/>
        <end position="243"/>
    </location>
</feature>
<feature type="region of interest" description="Disordered" evidence="1">
    <location>
        <begin position="59"/>
        <end position="285"/>
    </location>
</feature>
<proteinExistence type="predicted"/>
<gene>
    <name evidence="2" type="ORF">EMH_0099820</name>
</gene>
<dbReference type="Proteomes" id="UP000030744">
    <property type="component" value="Unassembled WGS sequence"/>
</dbReference>
<feature type="compositionally biased region" description="Polar residues" evidence="1">
    <location>
        <begin position="59"/>
        <end position="75"/>
    </location>
</feature>
<evidence type="ECO:0000313" key="2">
    <source>
        <dbReference type="EMBL" id="CDJ35686.1"/>
    </source>
</evidence>
<evidence type="ECO:0000256" key="1">
    <source>
        <dbReference type="SAM" id="MobiDB-lite"/>
    </source>
</evidence>
<reference evidence="2" key="1">
    <citation type="submission" date="2013-10" db="EMBL/GenBank/DDBJ databases">
        <title>Genomic analysis of the causative agents of coccidiosis in chickens.</title>
        <authorList>
            <person name="Reid A.J."/>
            <person name="Blake D."/>
            <person name="Billington K."/>
            <person name="Browne H."/>
            <person name="Dunn M."/>
            <person name="Hung S."/>
            <person name="Kawahara F."/>
            <person name="Miranda-Saavedra D."/>
            <person name="Mourier T."/>
            <person name="Nagra H."/>
            <person name="Otto T.D."/>
            <person name="Rawlings N."/>
            <person name="Sanchez A."/>
            <person name="Sanders M."/>
            <person name="Subramaniam C."/>
            <person name="Tay Y."/>
            <person name="Dear P."/>
            <person name="Doerig C."/>
            <person name="Gruber A."/>
            <person name="Parkinson J."/>
            <person name="Shirley M."/>
            <person name="Wan K.L."/>
            <person name="Berriman M."/>
            <person name="Tomley F."/>
            <person name="Pain A."/>
        </authorList>
    </citation>
    <scope>NUCLEOTIDE SEQUENCE [LARGE SCALE GENOMIC DNA]</scope>
    <source>
        <strain evidence="2">Houghton</strain>
    </source>
</reference>
<dbReference type="GeneID" id="60404884"/>
<accession>U6KFW2</accession>
<protein>
    <submittedName>
        <fullName evidence="2">Uncharacterized protein</fullName>
    </submittedName>
</protein>
<feature type="compositionally biased region" description="Basic and acidic residues" evidence="1">
    <location>
        <begin position="1"/>
        <end position="10"/>
    </location>
</feature>
<feature type="region of interest" description="Disordered" evidence="1">
    <location>
        <begin position="1"/>
        <end position="27"/>
    </location>
</feature>